<comment type="miscellaneous">
    <text evidence="15">In the RecBCD complex, RecB has a slow 3'-5' helicase, an exonuclease activity and loads RecA onto ssDNA, RecD has a fast 5'-3' helicase activity, while RecC stimulates the ATPase and processivity of the RecB helicase and contributes to recognition of the Chi site.</text>
</comment>
<evidence type="ECO:0000256" key="6">
    <source>
        <dbReference type="ARBA" id="ARBA00022806"/>
    </source>
</evidence>
<proteinExistence type="inferred from homology"/>
<evidence type="ECO:0000256" key="11">
    <source>
        <dbReference type="ARBA" id="ARBA00023204"/>
    </source>
</evidence>
<dbReference type="Pfam" id="PF00580">
    <property type="entry name" value="UvrD-helicase"/>
    <property type="match status" value="1"/>
</dbReference>
<evidence type="ECO:0000259" key="19">
    <source>
        <dbReference type="PROSITE" id="PS51217"/>
    </source>
</evidence>
<dbReference type="Gene3D" id="1.10.486.10">
    <property type="entry name" value="PCRA, domain 4"/>
    <property type="match status" value="1"/>
</dbReference>
<evidence type="ECO:0000256" key="13">
    <source>
        <dbReference type="ARBA" id="ARBA00034617"/>
    </source>
</evidence>
<gene>
    <name evidence="15 20" type="primary">recB</name>
    <name evidence="20" type="ORF">NCTC13652_00944</name>
</gene>
<dbReference type="RefSeq" id="WP_084149405.1">
    <property type="nucleotide sequence ID" value="NZ_LR134473.1"/>
</dbReference>
<feature type="region of interest" description="Disordered" evidence="17">
    <location>
        <begin position="1088"/>
        <end position="1120"/>
    </location>
</feature>
<dbReference type="Gene3D" id="3.40.50.300">
    <property type="entry name" value="P-loop containing nucleotide triphosphate hydrolases"/>
    <property type="match status" value="2"/>
</dbReference>
<dbReference type="GO" id="GO:0005524">
    <property type="term" value="F:ATP binding"/>
    <property type="evidence" value="ECO:0007669"/>
    <property type="project" value="UniProtKB-UniRule"/>
</dbReference>
<evidence type="ECO:0000256" key="16">
    <source>
        <dbReference type="PROSITE-ProRule" id="PRU00560"/>
    </source>
</evidence>
<feature type="binding site" evidence="15">
    <location>
        <position position="1008"/>
    </location>
    <ligand>
        <name>Mg(2+)</name>
        <dbReference type="ChEBI" id="CHEBI:18420"/>
    </ligand>
</feature>
<reference evidence="20 21" key="1">
    <citation type="submission" date="2018-12" db="EMBL/GenBank/DDBJ databases">
        <authorList>
            <consortium name="Pathogen Informatics"/>
        </authorList>
    </citation>
    <scope>NUCLEOTIDE SEQUENCE [LARGE SCALE GENOMIC DNA]</scope>
    <source>
        <strain evidence="20 21">NCTC13652</strain>
    </source>
</reference>
<comment type="similarity">
    <text evidence="15">Belongs to the helicase family. UvrD subfamily.</text>
</comment>
<evidence type="ECO:0000256" key="12">
    <source>
        <dbReference type="ARBA" id="ARBA00023235"/>
    </source>
</evidence>
<feature type="active site" description="For nuclease activity" evidence="15">
    <location>
        <position position="1008"/>
    </location>
</feature>
<name>A0A3S4V1N2_9ACTN</name>
<dbReference type="InterPro" id="IPR011335">
    <property type="entry name" value="Restrct_endonuc-II-like"/>
</dbReference>
<dbReference type="InterPro" id="IPR004586">
    <property type="entry name" value="RecB"/>
</dbReference>
<dbReference type="CDD" id="cd22352">
    <property type="entry name" value="RecB_C-like"/>
    <property type="match status" value="1"/>
</dbReference>
<dbReference type="HAMAP" id="MF_01485">
    <property type="entry name" value="RecB"/>
    <property type="match status" value="1"/>
</dbReference>
<sequence length="1155" mass="125437">MTDIPQTGRPFDITADLPHGTTLLQASAGTGKTWAIAAVVARAVASGQVSMDRVLLVTFNRSAARQLRSRVHARLVSAHRLLTGGRDAADELDTVLASRPDGERAQMADRLRAGLDAFEDATITTTHEFASRMLDELGVLADHDRSSRLLADAGPLTDQVAADLYLRANLDQDRPPSPAPSLRLARQVAVQYREVEIAEPSGTPRSLDRTRWARAVRAEVDRRSRAQGWHTFDDLIADLAHALADPDRGPAAVRTLSTRFCLVMVDEFQDTDPLQWAALDLAFRGRVDLWLIGDPKQSIYAFRGADIHSYLEATERVDRVLALRVNRRADQPVVAGISHLFGPALLGDSRIRLEPVEAWHTGSRLGCRATDGHRYSWERPVQLRCIRSERGSMDGATADRRIAEDLANQVVMMLEGGSTWTDDDGRVRPLSAPDIAVLVRTRRRGSQIRAALASVGQPAVFSGDESVWSSAATADLIDLLDALSRPEPAVMARLALSPLGGGRPEEMVRPDSRVRPDLAVSIGSWARRWDQLGPWGLVDEAVRRPGVMPSMLSDPRGERYLTDLRQAAQLSATESRDRADGSLAGPEGAGRPGPAELAGWLRDQRDSASVESPRRLETDRRAVTIMTIHQAKGLGFPVVLLPDAARSWPMRDRDEPLVWHDGARRVLDLGGGQGHRREQAWESHLADQRAEDLRTLYVGLTRARSALRLWWAPDRRQHRGSPLHRLLAFDHLSVQTPGPGQQDVDPARLSWLDPSLIEVAQVPRQMLLTRHDRAAESAVAAPRSLDRRIDRSWGRTSYSGLTDGLHTFGVDPRASGADRPAGTDEPQEAETSTQTTEAIGGQDPGSGLCAMPGGTAFGTLVHAILERVRPVGEGLSADVADQTSAALAQTPLPGVSPEDLARGLVDVMRTPLGELTSGLRLCDIGEGNRLAELGFELAMAPDSRHASVLADIAAALNDPGLVSPEDPLADYGRVLADSPASDRVLAGFLTGSLDAVLRLPDQRHVVVDYKTNRVPLPPGESLEPRHYGHATMTQMMIDSHYPLQAILYSAALHRFLAARLPGYDPARHLGGVGYLFVRGMTGDTPAPAAPVLGGSVQGSSTSGSSLQGDSARDTPTGVFSWYPRPELVVRVSELLWRSSPDRTDSPSAAQEGRHD</sequence>
<feature type="compositionally biased region" description="Low complexity" evidence="17">
    <location>
        <begin position="1091"/>
        <end position="1109"/>
    </location>
</feature>
<dbReference type="Gene3D" id="3.90.320.10">
    <property type="match status" value="1"/>
</dbReference>
<dbReference type="InterPro" id="IPR014017">
    <property type="entry name" value="DNA_helicase_UvrD-like_C"/>
</dbReference>
<dbReference type="GO" id="GO:0009338">
    <property type="term" value="C:exodeoxyribonuclease V complex"/>
    <property type="evidence" value="ECO:0007669"/>
    <property type="project" value="TreeGrafter"/>
</dbReference>
<evidence type="ECO:0000256" key="7">
    <source>
        <dbReference type="ARBA" id="ARBA00022839"/>
    </source>
</evidence>
<protein>
    <recommendedName>
        <fullName evidence="15">RecBCD enzyme subunit RecB</fullName>
        <ecNumber evidence="15">3.1.11.5</ecNumber>
        <ecNumber evidence="15">5.6.2.4</ecNumber>
    </recommendedName>
    <alternativeName>
        <fullName evidence="15">DNA 3'-5' helicase subunit RecB</fullName>
    </alternativeName>
    <alternativeName>
        <fullName evidence="15">Exonuclease V subunit RecB</fullName>
        <shortName evidence="15">ExoV subunit RecB</shortName>
    </alternativeName>
    <alternativeName>
        <fullName evidence="15">Helicase/nuclease RecBCD subunit RecB</fullName>
    </alternativeName>
</protein>
<organism evidence="20 21">
    <name type="scientific">Acidipropionibacterium jensenii</name>
    <dbReference type="NCBI Taxonomy" id="1749"/>
    <lineage>
        <taxon>Bacteria</taxon>
        <taxon>Bacillati</taxon>
        <taxon>Actinomycetota</taxon>
        <taxon>Actinomycetes</taxon>
        <taxon>Propionibacteriales</taxon>
        <taxon>Propionibacteriaceae</taxon>
        <taxon>Acidipropionibacterium</taxon>
    </lineage>
</organism>
<feature type="region of interest" description="DNA-binding and helicase activity, interacts with RecC" evidence="15">
    <location>
        <begin position="1"/>
        <end position="765"/>
    </location>
</feature>
<comment type="catalytic activity">
    <reaction evidence="14 15">
        <text>ATP + H2O = ADP + phosphate + H(+)</text>
        <dbReference type="Rhea" id="RHEA:13065"/>
        <dbReference type="ChEBI" id="CHEBI:15377"/>
        <dbReference type="ChEBI" id="CHEBI:15378"/>
        <dbReference type="ChEBI" id="CHEBI:30616"/>
        <dbReference type="ChEBI" id="CHEBI:43474"/>
        <dbReference type="ChEBI" id="CHEBI:456216"/>
        <dbReference type="EC" id="5.6.2.4"/>
    </reaction>
</comment>
<feature type="binding site" evidence="15">
    <location>
        <position position="994"/>
    </location>
    <ligand>
        <name>Mg(2+)</name>
        <dbReference type="ChEBI" id="CHEBI:18420"/>
    </ligand>
</feature>
<keyword evidence="9 15" id="KW-0460">Magnesium</keyword>
<dbReference type="EC" id="3.1.11.5" evidence="15"/>
<evidence type="ECO:0000256" key="15">
    <source>
        <dbReference type="HAMAP-Rule" id="MF_01485"/>
    </source>
</evidence>
<feature type="region of interest" description="Disordered" evidence="17">
    <location>
        <begin position="804"/>
        <end position="850"/>
    </location>
</feature>
<keyword evidence="7 15" id="KW-0269">Exonuclease</keyword>
<feature type="binding site" evidence="16">
    <location>
        <begin position="26"/>
        <end position="33"/>
    </location>
    <ligand>
        <name>ATP</name>
        <dbReference type="ChEBI" id="CHEBI:30616"/>
    </ligand>
</feature>
<feature type="domain" description="UvrD-like helicase C-terminal" evidence="19">
    <location>
        <begin position="360"/>
        <end position="633"/>
    </location>
</feature>
<dbReference type="PROSITE" id="PS51217">
    <property type="entry name" value="UVRD_HELICASE_CTER"/>
    <property type="match status" value="1"/>
</dbReference>
<dbReference type="InterPro" id="IPR011604">
    <property type="entry name" value="PDDEXK-like_dom_sf"/>
</dbReference>
<comment type="domain">
    <text evidence="15">The C-terminal domain has nuclease activity and interacts with RecD. It interacts with RecA, facilitating its loading onto ssDNA.</text>
</comment>
<feature type="compositionally biased region" description="Basic and acidic residues" evidence="17">
    <location>
        <begin position="602"/>
        <end position="615"/>
    </location>
</feature>
<evidence type="ECO:0000256" key="3">
    <source>
        <dbReference type="ARBA" id="ARBA00022741"/>
    </source>
</evidence>
<evidence type="ECO:0000256" key="4">
    <source>
        <dbReference type="ARBA" id="ARBA00022763"/>
    </source>
</evidence>
<evidence type="ECO:0000256" key="8">
    <source>
        <dbReference type="ARBA" id="ARBA00022840"/>
    </source>
</evidence>
<dbReference type="GO" id="GO:0016887">
    <property type="term" value="F:ATP hydrolysis activity"/>
    <property type="evidence" value="ECO:0007669"/>
    <property type="project" value="RHEA"/>
</dbReference>
<feature type="binding site" evidence="15">
    <location>
        <position position="862"/>
    </location>
    <ligand>
        <name>Mg(2+)</name>
        <dbReference type="ChEBI" id="CHEBI:18420"/>
    </ligand>
</feature>
<keyword evidence="1 15" id="KW-0540">Nuclease</keyword>
<dbReference type="Pfam" id="PF13361">
    <property type="entry name" value="UvrD_C"/>
    <property type="match status" value="1"/>
</dbReference>
<dbReference type="PANTHER" id="PTHR11070">
    <property type="entry name" value="UVRD / RECB / PCRA DNA HELICASE FAMILY MEMBER"/>
    <property type="match status" value="1"/>
</dbReference>
<comment type="function">
    <text evidence="15">A helicase/nuclease that prepares dsDNA breaks (DSB) for recombinational DNA repair. Binds to DSBs and unwinds DNA via a highly rapid and processive ATP-dependent bidirectional helicase activity. Unwinds dsDNA until it encounters a Chi (crossover hotspot instigator) sequence from the 3' direction. Cuts ssDNA a few nucleotides 3' to the Chi site. The properties and activities of the enzyme are changed at Chi. The Chi-altered holoenzyme produces a long 3'-ssDNA overhang and facilitates RecA-binding to the ssDNA for homologous DNA recombination and repair. Holoenzyme degrades any linearized DNA that is unable to undergo homologous recombination. In the holoenzyme this subunit contributes ATPase, 3'-5' helicase, exonuclease activity and loads RecA onto ssDNA.</text>
</comment>
<keyword evidence="21" id="KW-1185">Reference proteome</keyword>
<evidence type="ECO:0000313" key="21">
    <source>
        <dbReference type="Proteomes" id="UP000277858"/>
    </source>
</evidence>
<dbReference type="Proteomes" id="UP000277858">
    <property type="component" value="Chromosome"/>
</dbReference>
<dbReference type="GO" id="GO:0005829">
    <property type="term" value="C:cytosol"/>
    <property type="evidence" value="ECO:0007669"/>
    <property type="project" value="TreeGrafter"/>
</dbReference>
<keyword evidence="2 15" id="KW-0479">Metal-binding</keyword>
<dbReference type="EC" id="5.6.2.4" evidence="15"/>
<dbReference type="GO" id="GO:0003677">
    <property type="term" value="F:DNA binding"/>
    <property type="evidence" value="ECO:0007669"/>
    <property type="project" value="UniProtKB-UniRule"/>
</dbReference>
<comment type="subunit">
    <text evidence="15">Heterotrimer of RecB, RecC and RecD. All subunits contribute to DNA-binding. Interacts with RecA.</text>
</comment>
<evidence type="ECO:0000256" key="5">
    <source>
        <dbReference type="ARBA" id="ARBA00022801"/>
    </source>
</evidence>
<dbReference type="GO" id="GO:0008854">
    <property type="term" value="F:exodeoxyribonuclease V activity"/>
    <property type="evidence" value="ECO:0007669"/>
    <property type="project" value="UniProtKB-EC"/>
</dbReference>
<dbReference type="EMBL" id="LR134473">
    <property type="protein sequence ID" value="VEI02760.1"/>
    <property type="molecule type" value="Genomic_DNA"/>
</dbReference>
<dbReference type="GO" id="GO:0000287">
    <property type="term" value="F:magnesium ion binding"/>
    <property type="evidence" value="ECO:0007669"/>
    <property type="project" value="UniProtKB-UniRule"/>
</dbReference>
<evidence type="ECO:0000256" key="14">
    <source>
        <dbReference type="ARBA" id="ARBA00048988"/>
    </source>
</evidence>
<accession>A0A3S4V1N2</accession>
<dbReference type="GO" id="GO:0043138">
    <property type="term" value="F:3'-5' DNA helicase activity"/>
    <property type="evidence" value="ECO:0007669"/>
    <property type="project" value="UniProtKB-UniRule"/>
</dbReference>
<dbReference type="InterPro" id="IPR014016">
    <property type="entry name" value="UvrD-like_ATP-bd"/>
</dbReference>
<keyword evidence="12 15" id="KW-0413">Isomerase</keyword>
<keyword evidence="6 15" id="KW-0347">Helicase</keyword>
<dbReference type="SUPFAM" id="SSF52980">
    <property type="entry name" value="Restriction endonuclease-like"/>
    <property type="match status" value="1"/>
</dbReference>
<keyword evidence="11 15" id="KW-0234">DNA repair</keyword>
<dbReference type="GO" id="GO:0000724">
    <property type="term" value="P:double-strand break repair via homologous recombination"/>
    <property type="evidence" value="ECO:0007669"/>
    <property type="project" value="UniProtKB-UniRule"/>
</dbReference>
<keyword evidence="10 15" id="KW-0238">DNA-binding</keyword>
<feature type="region of interest" description="Disordered" evidence="17">
    <location>
        <begin position="568"/>
        <end position="615"/>
    </location>
</feature>
<feature type="compositionally biased region" description="Low complexity" evidence="17">
    <location>
        <begin position="829"/>
        <end position="838"/>
    </location>
</feature>
<comment type="cofactor">
    <cofactor evidence="15">
        <name>Mg(2+)</name>
        <dbReference type="ChEBI" id="CHEBI:18420"/>
    </cofactor>
    <text evidence="15">Binds 1 Mg(2+) ion per subunit.</text>
</comment>
<dbReference type="InterPro" id="IPR027417">
    <property type="entry name" value="P-loop_NTPase"/>
</dbReference>
<keyword evidence="5 15" id="KW-0378">Hydrolase</keyword>
<keyword evidence="4 15" id="KW-0227">DNA damage</keyword>
<keyword evidence="8 15" id="KW-0067">ATP-binding</keyword>
<evidence type="ECO:0000256" key="17">
    <source>
        <dbReference type="SAM" id="MobiDB-lite"/>
    </source>
</evidence>
<feature type="domain" description="UvrD-like helicase ATP-binding" evidence="18">
    <location>
        <begin position="5"/>
        <end position="330"/>
    </location>
</feature>
<dbReference type="PANTHER" id="PTHR11070:SF23">
    <property type="entry name" value="RECBCD ENZYME SUBUNIT RECB"/>
    <property type="match status" value="1"/>
</dbReference>
<evidence type="ECO:0000256" key="10">
    <source>
        <dbReference type="ARBA" id="ARBA00023125"/>
    </source>
</evidence>
<evidence type="ECO:0000256" key="9">
    <source>
        <dbReference type="ARBA" id="ARBA00022842"/>
    </source>
</evidence>
<feature type="region of interest" description="Nuclease activity, interacts with RecD and RecA" evidence="15">
    <location>
        <begin position="792"/>
        <end position="1155"/>
    </location>
</feature>
<comment type="catalytic activity">
    <reaction evidence="13 15">
        <text>Couples ATP hydrolysis with the unwinding of duplex DNA by translocating in the 3'-5' direction.</text>
        <dbReference type="EC" id="5.6.2.4"/>
    </reaction>
</comment>
<comment type="domain">
    <text evidence="15">The N-terminal DNA-binding domain is a ssDNA-dependent ATPase and has ATP-dependent 3'-5' helicase function. This domain interacts with RecC.</text>
</comment>
<dbReference type="STRING" id="1122997.GCA_000425285_01785"/>
<evidence type="ECO:0000313" key="20">
    <source>
        <dbReference type="EMBL" id="VEI02760.1"/>
    </source>
</evidence>
<dbReference type="AlphaFoldDB" id="A0A3S4V1N2"/>
<dbReference type="PROSITE" id="PS51198">
    <property type="entry name" value="UVRD_HELICASE_ATP_BIND"/>
    <property type="match status" value="1"/>
</dbReference>
<dbReference type="InterPro" id="IPR000212">
    <property type="entry name" value="DNA_helicase_UvrD/REP"/>
</dbReference>
<evidence type="ECO:0000256" key="1">
    <source>
        <dbReference type="ARBA" id="ARBA00022722"/>
    </source>
</evidence>
<keyword evidence="3 15" id="KW-0547">Nucleotide-binding</keyword>
<comment type="catalytic activity">
    <reaction evidence="15">
        <text>Exonucleolytic cleavage (in the presence of ATP) in either 5'- to 3'- or 3'- to 5'-direction to yield 5'-phosphooligonucleotides.</text>
        <dbReference type="EC" id="3.1.11.5"/>
    </reaction>
</comment>
<evidence type="ECO:0000259" key="18">
    <source>
        <dbReference type="PROSITE" id="PS51198"/>
    </source>
</evidence>
<dbReference type="OrthoDB" id="9810135at2"/>
<evidence type="ECO:0000256" key="2">
    <source>
        <dbReference type="ARBA" id="ARBA00022723"/>
    </source>
</evidence>
<dbReference type="SUPFAM" id="SSF52540">
    <property type="entry name" value="P-loop containing nucleoside triphosphate hydrolases"/>
    <property type="match status" value="1"/>
</dbReference>